<dbReference type="Proteomes" id="UP000812270">
    <property type="component" value="Unassembled WGS sequence"/>
</dbReference>
<sequence>MKTTRSNKSVDDIQLVIPLGGTGWMVKALNAKTFTVITDSKAEAITIARNIAQNKHSQMIVHGRCGAIEKTENYTMAGTK</sequence>
<dbReference type="InterPro" id="IPR018691">
    <property type="entry name" value="DUF2188"/>
</dbReference>
<gene>
    <name evidence="1" type="ORF">KTO63_03095</name>
</gene>
<comment type="caution">
    <text evidence="1">The sequence shown here is derived from an EMBL/GenBank/DDBJ whole genome shotgun (WGS) entry which is preliminary data.</text>
</comment>
<organism evidence="1 2">
    <name type="scientific">Pinibacter aurantiacus</name>
    <dbReference type="NCBI Taxonomy" id="2851599"/>
    <lineage>
        <taxon>Bacteria</taxon>
        <taxon>Pseudomonadati</taxon>
        <taxon>Bacteroidota</taxon>
        <taxon>Chitinophagia</taxon>
        <taxon>Chitinophagales</taxon>
        <taxon>Chitinophagaceae</taxon>
        <taxon>Pinibacter</taxon>
    </lineage>
</organism>
<dbReference type="EMBL" id="JAHSPG010000001">
    <property type="protein sequence ID" value="MBV4356118.1"/>
    <property type="molecule type" value="Genomic_DNA"/>
</dbReference>
<keyword evidence="2" id="KW-1185">Reference proteome</keyword>
<evidence type="ECO:0000313" key="1">
    <source>
        <dbReference type="EMBL" id="MBV4356118.1"/>
    </source>
</evidence>
<name>A0A9E2W3D1_9BACT</name>
<reference evidence="1" key="1">
    <citation type="submission" date="2021-06" db="EMBL/GenBank/DDBJ databases">
        <authorList>
            <person name="Huq M.A."/>
        </authorList>
    </citation>
    <scope>NUCLEOTIDE SEQUENCE</scope>
    <source>
        <strain evidence="1">MAH-26</strain>
    </source>
</reference>
<dbReference type="RefSeq" id="WP_217789653.1">
    <property type="nucleotide sequence ID" value="NZ_JAHSPG010000001.1"/>
</dbReference>
<dbReference type="AlphaFoldDB" id="A0A9E2W3D1"/>
<protein>
    <submittedName>
        <fullName evidence="1">DUF2188 domain-containing protein</fullName>
    </submittedName>
</protein>
<accession>A0A9E2W3D1</accession>
<dbReference type="Pfam" id="PF09954">
    <property type="entry name" value="DUF2188"/>
    <property type="match status" value="1"/>
</dbReference>
<evidence type="ECO:0000313" key="2">
    <source>
        <dbReference type="Proteomes" id="UP000812270"/>
    </source>
</evidence>
<proteinExistence type="predicted"/>